<evidence type="ECO:0000313" key="1">
    <source>
        <dbReference type="EMBL" id="MED6142547.1"/>
    </source>
</evidence>
<proteinExistence type="predicted"/>
<protein>
    <recommendedName>
        <fullName evidence="3">C2H2-type domain-containing protein</fullName>
    </recommendedName>
</protein>
<evidence type="ECO:0008006" key="3">
    <source>
        <dbReference type="Google" id="ProtNLM"/>
    </source>
</evidence>
<dbReference type="EMBL" id="JASCZI010071626">
    <property type="protein sequence ID" value="MED6142547.1"/>
    <property type="molecule type" value="Genomic_DNA"/>
</dbReference>
<keyword evidence="2" id="KW-1185">Reference proteome</keyword>
<feature type="non-terminal residue" evidence="1">
    <location>
        <position position="1"/>
    </location>
</feature>
<dbReference type="Proteomes" id="UP001341840">
    <property type="component" value="Unassembled WGS sequence"/>
</dbReference>
<evidence type="ECO:0000313" key="2">
    <source>
        <dbReference type="Proteomes" id="UP001341840"/>
    </source>
</evidence>
<reference evidence="1 2" key="1">
    <citation type="journal article" date="2023" name="Plants (Basel)">
        <title>Bridging the Gap: Combining Genomics and Transcriptomics Approaches to Understand Stylosanthes scabra, an Orphan Legume from the Brazilian Caatinga.</title>
        <authorList>
            <person name="Ferreira-Neto J.R.C."/>
            <person name="da Silva M.D."/>
            <person name="Binneck E."/>
            <person name="de Melo N.F."/>
            <person name="da Silva R.H."/>
            <person name="de Melo A.L.T.M."/>
            <person name="Pandolfi V."/>
            <person name="Bustamante F.O."/>
            <person name="Brasileiro-Vidal A.C."/>
            <person name="Benko-Iseppon A.M."/>
        </authorList>
    </citation>
    <scope>NUCLEOTIDE SEQUENCE [LARGE SCALE GENOMIC DNA]</scope>
    <source>
        <tissue evidence="1">Leaves</tissue>
    </source>
</reference>
<gene>
    <name evidence="1" type="ORF">PIB30_114854</name>
</gene>
<sequence length="80" mass="9041">PQNSARKPRICVVCNNQVNHWSQVTTHMRGHYSVSHAYAWLTSAKPSNLRTHQRPHAYASVATHMRGQARQASRYDAAST</sequence>
<comment type="caution">
    <text evidence="1">The sequence shown here is derived from an EMBL/GenBank/DDBJ whole genome shotgun (WGS) entry which is preliminary data.</text>
</comment>
<name>A0ABU6T1L3_9FABA</name>
<organism evidence="1 2">
    <name type="scientific">Stylosanthes scabra</name>
    <dbReference type="NCBI Taxonomy" id="79078"/>
    <lineage>
        <taxon>Eukaryota</taxon>
        <taxon>Viridiplantae</taxon>
        <taxon>Streptophyta</taxon>
        <taxon>Embryophyta</taxon>
        <taxon>Tracheophyta</taxon>
        <taxon>Spermatophyta</taxon>
        <taxon>Magnoliopsida</taxon>
        <taxon>eudicotyledons</taxon>
        <taxon>Gunneridae</taxon>
        <taxon>Pentapetalae</taxon>
        <taxon>rosids</taxon>
        <taxon>fabids</taxon>
        <taxon>Fabales</taxon>
        <taxon>Fabaceae</taxon>
        <taxon>Papilionoideae</taxon>
        <taxon>50 kb inversion clade</taxon>
        <taxon>dalbergioids sensu lato</taxon>
        <taxon>Dalbergieae</taxon>
        <taxon>Pterocarpus clade</taxon>
        <taxon>Stylosanthes</taxon>
    </lineage>
</organism>
<accession>A0ABU6T1L3</accession>